<reference evidence="4" key="1">
    <citation type="submission" date="2022-01" db="EMBL/GenBank/DDBJ databases">
        <authorList>
            <person name="King R."/>
        </authorList>
    </citation>
    <scope>NUCLEOTIDE SEQUENCE</scope>
</reference>
<evidence type="ECO:0000256" key="2">
    <source>
        <dbReference type="SAM" id="MobiDB-lite"/>
    </source>
</evidence>
<accession>A0A9N9SI72</accession>
<dbReference type="PROSITE" id="PS50158">
    <property type="entry name" value="ZF_CCHC"/>
    <property type="match status" value="1"/>
</dbReference>
<feature type="domain" description="CCHC-type" evidence="3">
    <location>
        <begin position="288"/>
        <end position="304"/>
    </location>
</feature>
<name>A0A9N9SI72_PHACE</name>
<keyword evidence="5" id="KW-1185">Reference proteome</keyword>
<dbReference type="GO" id="GO:0003676">
    <property type="term" value="F:nucleic acid binding"/>
    <property type="evidence" value="ECO:0007669"/>
    <property type="project" value="InterPro"/>
</dbReference>
<evidence type="ECO:0000256" key="1">
    <source>
        <dbReference type="PROSITE-ProRule" id="PRU00047"/>
    </source>
</evidence>
<keyword evidence="1" id="KW-0862">Zinc</keyword>
<evidence type="ECO:0000313" key="4">
    <source>
        <dbReference type="EMBL" id="CAG9820581.1"/>
    </source>
</evidence>
<sequence>MMQRHSKMGARMDHPCMEDLDSLSVPLEESNSLAAMSRQGEWRLLLKCQNQSHQDSFDEMLRAIERTMIGEFKNLQAVIELQNKKISEQDEVINKILKKTNLGDAGSSKTYANVAAVKNTEVIVIKPREKQDSNVTKSDLKAKIDPKGLAIGVENMRRGEEGAVIINCTNTMAKQKIKQKVESDFGSKYSVADGVQKNPKIIIRGVEEEYIDNDDSAIIECIKEQNDLHIDESTIIEVQRKYKQKDKVDKGNIVLTVDVSLKERICELGRVNIGWRRCMAHEFFSVMRCFKCARYGHTAQKCENNVTCFNCGGSHKSNDCPDPENQQYPQLEHRQQQSALENTPRATLLRMEPTLER</sequence>
<dbReference type="GO" id="GO:0008270">
    <property type="term" value="F:zinc ion binding"/>
    <property type="evidence" value="ECO:0007669"/>
    <property type="project" value="UniProtKB-KW"/>
</dbReference>
<dbReference type="SMART" id="SM00343">
    <property type="entry name" value="ZnF_C2HC"/>
    <property type="match status" value="2"/>
</dbReference>
<dbReference type="OrthoDB" id="6776023at2759"/>
<dbReference type="EMBL" id="OU896710">
    <property type="protein sequence ID" value="CAG9820581.1"/>
    <property type="molecule type" value="Genomic_DNA"/>
</dbReference>
<feature type="region of interest" description="Disordered" evidence="2">
    <location>
        <begin position="322"/>
        <end position="357"/>
    </location>
</feature>
<keyword evidence="1" id="KW-0479">Metal-binding</keyword>
<proteinExistence type="predicted"/>
<evidence type="ECO:0000313" key="5">
    <source>
        <dbReference type="Proteomes" id="UP001153737"/>
    </source>
</evidence>
<feature type="compositionally biased region" description="Polar residues" evidence="2">
    <location>
        <begin position="336"/>
        <end position="345"/>
    </location>
</feature>
<gene>
    <name evidence="4" type="ORF">PHAECO_LOCUS8622</name>
</gene>
<dbReference type="InterPro" id="IPR036875">
    <property type="entry name" value="Znf_CCHC_sf"/>
</dbReference>
<organism evidence="4 5">
    <name type="scientific">Phaedon cochleariae</name>
    <name type="common">Mustard beetle</name>
    <dbReference type="NCBI Taxonomy" id="80249"/>
    <lineage>
        <taxon>Eukaryota</taxon>
        <taxon>Metazoa</taxon>
        <taxon>Ecdysozoa</taxon>
        <taxon>Arthropoda</taxon>
        <taxon>Hexapoda</taxon>
        <taxon>Insecta</taxon>
        <taxon>Pterygota</taxon>
        <taxon>Neoptera</taxon>
        <taxon>Endopterygota</taxon>
        <taxon>Coleoptera</taxon>
        <taxon>Polyphaga</taxon>
        <taxon>Cucujiformia</taxon>
        <taxon>Chrysomeloidea</taxon>
        <taxon>Chrysomelidae</taxon>
        <taxon>Chrysomelinae</taxon>
        <taxon>Chrysomelini</taxon>
        <taxon>Phaedon</taxon>
    </lineage>
</organism>
<keyword evidence="1" id="KW-0863">Zinc-finger</keyword>
<dbReference type="InterPro" id="IPR001878">
    <property type="entry name" value="Znf_CCHC"/>
</dbReference>
<dbReference type="Proteomes" id="UP001153737">
    <property type="component" value="Chromosome 4"/>
</dbReference>
<evidence type="ECO:0000259" key="3">
    <source>
        <dbReference type="PROSITE" id="PS50158"/>
    </source>
</evidence>
<dbReference type="Gene3D" id="4.10.60.10">
    <property type="entry name" value="Zinc finger, CCHC-type"/>
    <property type="match status" value="1"/>
</dbReference>
<protein>
    <recommendedName>
        <fullName evidence="3">CCHC-type domain-containing protein</fullName>
    </recommendedName>
</protein>
<dbReference type="AlphaFoldDB" id="A0A9N9SI72"/>
<dbReference type="SUPFAM" id="SSF57756">
    <property type="entry name" value="Retrovirus zinc finger-like domains"/>
    <property type="match status" value="1"/>
</dbReference>
<reference evidence="4" key="2">
    <citation type="submission" date="2022-10" db="EMBL/GenBank/DDBJ databases">
        <authorList>
            <consortium name="ENA_rothamsted_submissions"/>
            <consortium name="culmorum"/>
            <person name="King R."/>
        </authorList>
    </citation>
    <scope>NUCLEOTIDE SEQUENCE</scope>
</reference>